<name>A0AA38H9E6_9TREE</name>
<comment type="pathway">
    <text evidence="3 12">Amino-acid biosynthesis; L-isoleucine biosynthesis; 2-oxobutanoate from L-threonine: step 1/1.</text>
</comment>
<dbReference type="GO" id="GO:0006567">
    <property type="term" value="P:L-threonine catabolic process"/>
    <property type="evidence" value="ECO:0007669"/>
    <property type="project" value="TreeGrafter"/>
</dbReference>
<keyword evidence="9 12" id="KW-0663">Pyridoxal phosphate</keyword>
<dbReference type="Proteomes" id="UP001164286">
    <property type="component" value="Unassembled WGS sequence"/>
</dbReference>
<evidence type="ECO:0000256" key="11">
    <source>
        <dbReference type="ARBA" id="ARBA00023304"/>
    </source>
</evidence>
<evidence type="ECO:0000256" key="5">
    <source>
        <dbReference type="ARBA" id="ARBA00011881"/>
    </source>
</evidence>
<dbReference type="GO" id="GO:0004794">
    <property type="term" value="F:threonine deaminase activity"/>
    <property type="evidence" value="ECO:0007669"/>
    <property type="project" value="UniProtKB-UniRule"/>
</dbReference>
<dbReference type="RefSeq" id="XP_052945663.1">
    <property type="nucleotide sequence ID" value="XM_053089516.1"/>
</dbReference>
<dbReference type="EC" id="4.3.1.19" evidence="12"/>
<dbReference type="InterPro" id="IPR036052">
    <property type="entry name" value="TrpB-like_PALP_sf"/>
</dbReference>
<keyword evidence="10 12" id="KW-0456">Lyase</keyword>
<keyword evidence="6 12" id="KW-0028">Amino-acid biosynthesis</keyword>
<keyword evidence="11 12" id="KW-0100">Branched-chain amino acid biosynthesis</keyword>
<dbReference type="InterPro" id="IPR038110">
    <property type="entry name" value="TD_ACT-like_sf"/>
</dbReference>
<evidence type="ECO:0000256" key="10">
    <source>
        <dbReference type="ARBA" id="ARBA00023239"/>
    </source>
</evidence>
<comment type="similarity">
    <text evidence="4 12">Belongs to the serine/threonine dehydratase family.</text>
</comment>
<dbReference type="GeneID" id="77728721"/>
<evidence type="ECO:0000256" key="4">
    <source>
        <dbReference type="ARBA" id="ARBA00010869"/>
    </source>
</evidence>
<evidence type="ECO:0000256" key="6">
    <source>
        <dbReference type="ARBA" id="ARBA00022605"/>
    </source>
</evidence>
<evidence type="ECO:0000313" key="15">
    <source>
        <dbReference type="Proteomes" id="UP001164286"/>
    </source>
</evidence>
<dbReference type="InterPro" id="IPR005787">
    <property type="entry name" value="Thr_deHydtase_biosynth"/>
</dbReference>
<comment type="subunit">
    <text evidence="5">Homotetramer.</text>
</comment>
<dbReference type="Pfam" id="PF00291">
    <property type="entry name" value="PALP"/>
    <property type="match status" value="1"/>
</dbReference>
<sequence length="572" mass="62724">MAICYASSAPLPPSSSNHVQNGEMDDEVPKHLYDRLPGHMMTRDKMGREVPDYLKMILMSKTYAAPLKLKETPLTLAVNLSARLGCEIWLKREDLHPVFSFKIRGAYNMMAHLSEDEKVKGVITCSAGNHAQGVALSSKALNIPATVLMPTTTPSIKWRNVQRLGANVILHGADFDAAKAECLRLSARDGLTFIPPYDNPYVIAGQGTIGMEICRQIPDIDSLDGIFAAVGGGGLLSGLGTYVKRVARPDLGIYGVETVDGDAMDRSLKKGKRVLLDEVGPFADGTAVRIVGEEPFRLCREVVDKVVLVNNDEICAAIKDVFEETRSIPEPSGALALAGLKAYIVRNNLTGSNKKFVAVVSGGNMNFGRLRFVAERAEVGERREVLMCLRIPEKPGSFVKFHSLLDGRAVTEFSYRYSSPTTGHIITSFLLKSASSSASGPSAESRATEIAELISTMKAHGLEAVDLSEDEFAKSHVRHLVGGRADVKDERVFRFEFPERPMALGNFLKGLRKDLTITMFHYRNHGADVGKVLVGVQVPPDASDEFEQYLEELGYPYVEETENMAYKMFLCS</sequence>
<keyword evidence="15" id="KW-1185">Reference proteome</keyword>
<evidence type="ECO:0000256" key="8">
    <source>
        <dbReference type="ARBA" id="ARBA00022737"/>
    </source>
</evidence>
<organism evidence="14 15">
    <name type="scientific">Dioszegia hungarica</name>
    <dbReference type="NCBI Taxonomy" id="4972"/>
    <lineage>
        <taxon>Eukaryota</taxon>
        <taxon>Fungi</taxon>
        <taxon>Dikarya</taxon>
        <taxon>Basidiomycota</taxon>
        <taxon>Agaricomycotina</taxon>
        <taxon>Tremellomycetes</taxon>
        <taxon>Tremellales</taxon>
        <taxon>Bulleribasidiaceae</taxon>
        <taxon>Dioszegia</taxon>
    </lineage>
</organism>
<dbReference type="InterPro" id="IPR050147">
    <property type="entry name" value="Ser/Thr_Dehydratase"/>
</dbReference>
<evidence type="ECO:0000256" key="9">
    <source>
        <dbReference type="ARBA" id="ARBA00022898"/>
    </source>
</evidence>
<comment type="cofactor">
    <cofactor evidence="2 12">
        <name>pyridoxal 5'-phosphate</name>
        <dbReference type="ChEBI" id="CHEBI:597326"/>
    </cofactor>
</comment>
<dbReference type="EMBL" id="JAKWFO010000005">
    <property type="protein sequence ID" value="KAI9635886.1"/>
    <property type="molecule type" value="Genomic_DNA"/>
</dbReference>
<dbReference type="GO" id="GO:0009097">
    <property type="term" value="P:isoleucine biosynthetic process"/>
    <property type="evidence" value="ECO:0007669"/>
    <property type="project" value="UniProtKB-UniRule"/>
</dbReference>
<dbReference type="Gene3D" id="3.40.50.1100">
    <property type="match status" value="2"/>
</dbReference>
<gene>
    <name evidence="14" type="ORF">MKK02DRAFT_36898</name>
</gene>
<dbReference type="CDD" id="cd04906">
    <property type="entry name" value="ACT_ThrD-I_1"/>
    <property type="match status" value="1"/>
</dbReference>
<dbReference type="GO" id="GO:0003941">
    <property type="term" value="F:L-serine ammonia-lyase activity"/>
    <property type="evidence" value="ECO:0007669"/>
    <property type="project" value="TreeGrafter"/>
</dbReference>
<reference evidence="14" key="1">
    <citation type="journal article" date="2022" name="G3 (Bethesda)">
        <title>High quality genome of the basidiomycete yeast Dioszegia hungarica PDD-24b-2 isolated from cloud water.</title>
        <authorList>
            <person name="Jarrige D."/>
            <person name="Haridas S."/>
            <person name="Bleykasten-Grosshans C."/>
            <person name="Joly M."/>
            <person name="Nadalig T."/>
            <person name="Sancelme M."/>
            <person name="Vuilleumier S."/>
            <person name="Grigoriev I.V."/>
            <person name="Amato P."/>
            <person name="Bringel F."/>
        </authorList>
    </citation>
    <scope>NUCLEOTIDE SEQUENCE</scope>
    <source>
        <strain evidence="14">PDD-24b-2</strain>
    </source>
</reference>
<dbReference type="AlphaFoldDB" id="A0AA38H9E6"/>
<dbReference type="NCBIfam" id="TIGR01124">
    <property type="entry name" value="ilvA_2Cterm"/>
    <property type="match status" value="1"/>
</dbReference>
<dbReference type="SUPFAM" id="SSF53686">
    <property type="entry name" value="Tryptophan synthase beta subunit-like PLP-dependent enzymes"/>
    <property type="match status" value="1"/>
</dbReference>
<dbReference type="Pfam" id="PF00585">
    <property type="entry name" value="Thr_dehydrat_C"/>
    <property type="match status" value="2"/>
</dbReference>
<dbReference type="PANTHER" id="PTHR48078:SF11">
    <property type="entry name" value="THREONINE DEHYDRATASE, MITOCHONDRIAL"/>
    <property type="match status" value="1"/>
</dbReference>
<dbReference type="PROSITE" id="PS00165">
    <property type="entry name" value="DEHYDRATASE_SER_THR"/>
    <property type="match status" value="1"/>
</dbReference>
<dbReference type="SUPFAM" id="SSF55021">
    <property type="entry name" value="ACT-like"/>
    <property type="match status" value="1"/>
</dbReference>
<proteinExistence type="inferred from homology"/>
<evidence type="ECO:0000256" key="1">
    <source>
        <dbReference type="ARBA" id="ARBA00001274"/>
    </source>
</evidence>
<comment type="catalytic activity">
    <reaction evidence="1 12">
        <text>L-threonine = 2-oxobutanoate + NH4(+)</text>
        <dbReference type="Rhea" id="RHEA:22108"/>
        <dbReference type="ChEBI" id="CHEBI:16763"/>
        <dbReference type="ChEBI" id="CHEBI:28938"/>
        <dbReference type="ChEBI" id="CHEBI:57926"/>
        <dbReference type="EC" id="4.3.1.19"/>
    </reaction>
</comment>
<protein>
    <recommendedName>
        <fullName evidence="12">Threonine dehydratase</fullName>
        <ecNumber evidence="12">4.3.1.19</ecNumber>
    </recommendedName>
    <alternativeName>
        <fullName evidence="12">Threonine deaminase</fullName>
    </alternativeName>
</protein>
<evidence type="ECO:0000256" key="3">
    <source>
        <dbReference type="ARBA" id="ARBA00004810"/>
    </source>
</evidence>
<dbReference type="CDD" id="cd01562">
    <property type="entry name" value="Thr-dehyd"/>
    <property type="match status" value="1"/>
</dbReference>
<evidence type="ECO:0000256" key="2">
    <source>
        <dbReference type="ARBA" id="ARBA00001933"/>
    </source>
</evidence>
<dbReference type="GO" id="GO:0030170">
    <property type="term" value="F:pyridoxal phosphate binding"/>
    <property type="evidence" value="ECO:0007669"/>
    <property type="project" value="InterPro"/>
</dbReference>
<comment type="caution">
    <text evidence="14">The sequence shown here is derived from an EMBL/GenBank/DDBJ whole genome shotgun (WGS) entry which is preliminary data.</text>
</comment>
<evidence type="ECO:0000256" key="7">
    <source>
        <dbReference type="ARBA" id="ARBA00022624"/>
    </source>
</evidence>
<dbReference type="NCBIfam" id="NF006674">
    <property type="entry name" value="PRK09224.1"/>
    <property type="match status" value="1"/>
</dbReference>
<dbReference type="CDD" id="cd04907">
    <property type="entry name" value="ACT_ThrD-I_2"/>
    <property type="match status" value="1"/>
</dbReference>
<dbReference type="PANTHER" id="PTHR48078">
    <property type="entry name" value="THREONINE DEHYDRATASE, MITOCHONDRIAL-RELATED"/>
    <property type="match status" value="1"/>
</dbReference>
<keyword evidence="7 12" id="KW-0412">Isoleucine biosynthesis</keyword>
<evidence type="ECO:0000313" key="14">
    <source>
        <dbReference type="EMBL" id="KAI9635886.1"/>
    </source>
</evidence>
<dbReference type="FunFam" id="3.40.50.1100:FF:000005">
    <property type="entry name" value="Threonine dehydratase catabolic"/>
    <property type="match status" value="1"/>
</dbReference>
<feature type="domain" description="ACT-like" evidence="13">
    <location>
        <begin position="491"/>
        <end position="562"/>
    </location>
</feature>
<evidence type="ECO:0000256" key="12">
    <source>
        <dbReference type="RuleBase" id="RU362012"/>
    </source>
</evidence>
<dbReference type="GO" id="GO:0006565">
    <property type="term" value="P:L-serine catabolic process"/>
    <property type="evidence" value="ECO:0007669"/>
    <property type="project" value="TreeGrafter"/>
</dbReference>
<keyword evidence="8" id="KW-0677">Repeat</keyword>
<dbReference type="PROSITE" id="PS51672">
    <property type="entry name" value="ACT_LIKE"/>
    <property type="match status" value="1"/>
</dbReference>
<dbReference type="InterPro" id="IPR001926">
    <property type="entry name" value="TrpB-like_PALP"/>
</dbReference>
<dbReference type="Gene3D" id="3.40.1020.10">
    <property type="entry name" value="Biosynthetic Threonine Deaminase, Domain 3"/>
    <property type="match status" value="1"/>
</dbReference>
<dbReference type="FunFam" id="3.40.1020.10:FF:000001">
    <property type="entry name" value="L-threonine dehydratase"/>
    <property type="match status" value="1"/>
</dbReference>
<dbReference type="InterPro" id="IPR001721">
    <property type="entry name" value="TD_ACT-like"/>
</dbReference>
<evidence type="ECO:0000259" key="13">
    <source>
        <dbReference type="PROSITE" id="PS51672"/>
    </source>
</evidence>
<accession>A0AA38H9E6</accession>
<dbReference type="InterPro" id="IPR045865">
    <property type="entry name" value="ACT-like_dom_sf"/>
</dbReference>
<dbReference type="InterPro" id="IPR000634">
    <property type="entry name" value="Ser/Thr_deHydtase_PyrdxlP-BS"/>
</dbReference>